<feature type="region of interest" description="Disordered" evidence="1">
    <location>
        <begin position="128"/>
        <end position="156"/>
    </location>
</feature>
<feature type="region of interest" description="Disordered" evidence="1">
    <location>
        <begin position="568"/>
        <end position="612"/>
    </location>
</feature>
<evidence type="ECO:0000259" key="2">
    <source>
        <dbReference type="Pfam" id="PF10680"/>
    </source>
</evidence>
<feature type="region of interest" description="Disordered" evidence="1">
    <location>
        <begin position="182"/>
        <end position="252"/>
    </location>
</feature>
<sequence length="612" mass="67172">MAQSSDSASDSYSDSDSDADTALEHVAPRPNRFTGKRSTWKGYTEAERHIAAALDQAQSGDLAAHLYNAHALRRRTRLPLAQIKTPQSKDWHSKHLWFKGGDDLQYTDGLGEVQTELVPPRHWTAWPLDPDRVPAPHERFGSGKTDEGDAGWSIKASGAPSAGAELREELLAVFQRLAKAKWRARNNRKKHQEAAAAKPRPRNKSRSKSVRSGHSQSAATDSEIPTSDVGNEDSEDPKTASDSAADEKPADWLDAKHTHTAEPRYAPIALLADDAKARRLLQPSVNSLLSQLDEVALAIRRSRLNHSGKVASGETSGSEFTSDAESVASDTAPRPGTRERNTSTRPASARATSRTASRRIRHASQVPKESITTSQHVHDSDSASDYGADVKLKNRSSSTLLRRKRARSEYASDDDDDDDDSTTSGRYGHQENLLDWSEVLGLASITGWNERAVARTAQRCAALFGEAMAFRAFDESLATQPAANPIHYTPSTMPAPPPRAQTAKRPIFEKGTLRCPHADCRGHQDDFELPYRVIEHVKRVHGYDPRTNNQDNEDRKMGGVHRDGFLQPIGLKPGWLGGGRAKGEGPQRRKRMKKEEQASDTDAVGRVGSSPS</sequence>
<dbReference type="AlphaFoldDB" id="A0A7C8IDX6"/>
<feature type="domain" description="Rrn9" evidence="2">
    <location>
        <begin position="54"/>
        <end position="140"/>
    </location>
</feature>
<feature type="region of interest" description="Disordered" evidence="1">
    <location>
        <begin position="307"/>
        <end position="428"/>
    </location>
</feature>
<evidence type="ECO:0000313" key="3">
    <source>
        <dbReference type="EMBL" id="KAF2876928.1"/>
    </source>
</evidence>
<feature type="compositionally biased region" description="Polar residues" evidence="1">
    <location>
        <begin position="313"/>
        <end position="324"/>
    </location>
</feature>
<comment type="caution">
    <text evidence="3">The sequence shown here is derived from an EMBL/GenBank/DDBJ whole genome shotgun (WGS) entry which is preliminary data.</text>
</comment>
<proteinExistence type="predicted"/>
<evidence type="ECO:0000256" key="1">
    <source>
        <dbReference type="SAM" id="MobiDB-lite"/>
    </source>
</evidence>
<accession>A0A7C8IDX6</accession>
<dbReference type="OrthoDB" id="5412288at2759"/>
<feature type="compositionally biased region" description="Low complexity" evidence="1">
    <location>
        <begin position="1"/>
        <end position="12"/>
    </location>
</feature>
<feature type="compositionally biased region" description="Basic residues" evidence="1">
    <location>
        <begin position="182"/>
        <end position="191"/>
    </location>
</feature>
<protein>
    <recommendedName>
        <fullName evidence="2">Rrn9 domain-containing protein</fullName>
    </recommendedName>
</protein>
<dbReference type="Pfam" id="PF10680">
    <property type="entry name" value="RRN9"/>
    <property type="match status" value="1"/>
</dbReference>
<dbReference type="EMBL" id="JAADJZ010000002">
    <property type="protein sequence ID" value="KAF2876928.1"/>
    <property type="molecule type" value="Genomic_DNA"/>
</dbReference>
<feature type="compositionally biased region" description="Basic residues" evidence="1">
    <location>
        <begin position="199"/>
        <end position="211"/>
    </location>
</feature>
<reference evidence="3 4" key="1">
    <citation type="submission" date="2020-01" db="EMBL/GenBank/DDBJ databases">
        <authorList>
            <consortium name="DOE Joint Genome Institute"/>
            <person name="Haridas S."/>
            <person name="Albert R."/>
            <person name="Binder M."/>
            <person name="Bloem J."/>
            <person name="Labutti K."/>
            <person name="Salamov A."/>
            <person name="Andreopoulos B."/>
            <person name="Baker S.E."/>
            <person name="Barry K."/>
            <person name="Bills G."/>
            <person name="Bluhm B.H."/>
            <person name="Cannon C."/>
            <person name="Castanera R."/>
            <person name="Culley D.E."/>
            <person name="Daum C."/>
            <person name="Ezra D."/>
            <person name="Gonzalez J.B."/>
            <person name="Henrissat B."/>
            <person name="Kuo A."/>
            <person name="Liang C."/>
            <person name="Lipzen A."/>
            <person name="Lutzoni F."/>
            <person name="Magnuson J."/>
            <person name="Mondo S."/>
            <person name="Nolan M."/>
            <person name="Ohm R."/>
            <person name="Pangilinan J."/>
            <person name="Park H.-J.H."/>
            <person name="Ramirez L."/>
            <person name="Alfaro M."/>
            <person name="Sun H."/>
            <person name="Tritt A."/>
            <person name="Yoshinaga Y."/>
            <person name="Zwiers L.-H.L."/>
            <person name="Turgeon B.G."/>
            <person name="Goodwin S.B."/>
            <person name="Spatafora J.W."/>
            <person name="Crous P.W."/>
            <person name="Grigoriev I.V."/>
        </authorList>
    </citation>
    <scope>NUCLEOTIDE SEQUENCE [LARGE SCALE GENOMIC DNA]</scope>
    <source>
        <strain evidence="3 4">CBS 611.86</strain>
    </source>
</reference>
<dbReference type="InterPro" id="IPR019622">
    <property type="entry name" value="Rrn9_dom"/>
</dbReference>
<dbReference type="Proteomes" id="UP000481861">
    <property type="component" value="Unassembled WGS sequence"/>
</dbReference>
<feature type="compositionally biased region" description="Basic and acidic residues" evidence="1">
    <location>
        <begin position="129"/>
        <end position="147"/>
    </location>
</feature>
<feature type="region of interest" description="Disordered" evidence="1">
    <location>
        <begin position="1"/>
        <end position="39"/>
    </location>
</feature>
<feature type="compositionally biased region" description="Polar residues" evidence="1">
    <location>
        <begin position="212"/>
        <end position="229"/>
    </location>
</feature>
<evidence type="ECO:0000313" key="4">
    <source>
        <dbReference type="Proteomes" id="UP000481861"/>
    </source>
</evidence>
<organism evidence="3 4">
    <name type="scientific">Massariosphaeria phaeospora</name>
    <dbReference type="NCBI Taxonomy" id="100035"/>
    <lineage>
        <taxon>Eukaryota</taxon>
        <taxon>Fungi</taxon>
        <taxon>Dikarya</taxon>
        <taxon>Ascomycota</taxon>
        <taxon>Pezizomycotina</taxon>
        <taxon>Dothideomycetes</taxon>
        <taxon>Pleosporomycetidae</taxon>
        <taxon>Pleosporales</taxon>
        <taxon>Pleosporales incertae sedis</taxon>
        <taxon>Massariosphaeria</taxon>
    </lineage>
</organism>
<feature type="compositionally biased region" description="Acidic residues" evidence="1">
    <location>
        <begin position="411"/>
        <end position="421"/>
    </location>
</feature>
<feature type="compositionally biased region" description="Low complexity" evidence="1">
    <location>
        <begin position="343"/>
        <end position="355"/>
    </location>
</feature>
<gene>
    <name evidence="3" type="ORF">BDV95DRAFT_558081</name>
</gene>
<keyword evidence="4" id="KW-1185">Reference proteome</keyword>
<name>A0A7C8IDX6_9PLEO</name>
<feature type="compositionally biased region" description="Basic and acidic residues" evidence="1">
    <location>
        <begin position="581"/>
        <end position="597"/>
    </location>
</feature>